<gene>
    <name evidence="1" type="ORF">JK634_11245</name>
</gene>
<comment type="caution">
    <text evidence="1">The sequence shown here is derived from an EMBL/GenBank/DDBJ whole genome shotgun (WGS) entry which is preliminary data.</text>
</comment>
<dbReference type="PROSITE" id="PS51257">
    <property type="entry name" value="PROKAR_LIPOPROTEIN"/>
    <property type="match status" value="1"/>
</dbReference>
<evidence type="ECO:0000313" key="2">
    <source>
        <dbReference type="Proteomes" id="UP000623681"/>
    </source>
</evidence>
<dbReference type="RefSeq" id="WP_202767745.1">
    <property type="nucleotide sequence ID" value="NZ_JAESWA010000022.1"/>
</dbReference>
<dbReference type="AlphaFoldDB" id="A0A937K4Y1"/>
<sequence length="72" mass="7286">MSKKCCCPNYGFMPGPGMGYPGGYPGGFGGGFGCGGFGGNCSWIWIIILLFCCCGNRGFGGFGGGCGRDNCC</sequence>
<reference evidence="1" key="1">
    <citation type="submission" date="2021-01" db="EMBL/GenBank/DDBJ databases">
        <title>Genome public.</title>
        <authorList>
            <person name="Liu C."/>
            <person name="Sun Q."/>
        </authorList>
    </citation>
    <scope>NUCLEOTIDE SEQUENCE</scope>
    <source>
        <strain evidence="1">YIM B02565</strain>
    </source>
</reference>
<keyword evidence="2" id="KW-1185">Reference proteome</keyword>
<organism evidence="1 2">
    <name type="scientific">Clostridium paridis</name>
    <dbReference type="NCBI Taxonomy" id="2803863"/>
    <lineage>
        <taxon>Bacteria</taxon>
        <taxon>Bacillati</taxon>
        <taxon>Bacillota</taxon>
        <taxon>Clostridia</taxon>
        <taxon>Eubacteriales</taxon>
        <taxon>Clostridiaceae</taxon>
        <taxon>Clostridium</taxon>
    </lineage>
</organism>
<dbReference type="EMBL" id="JAESWA010000022">
    <property type="protein sequence ID" value="MBL4932384.1"/>
    <property type="molecule type" value="Genomic_DNA"/>
</dbReference>
<protein>
    <submittedName>
        <fullName evidence="1">Ground-like protein</fullName>
    </submittedName>
</protein>
<accession>A0A937K4Y1</accession>
<name>A0A937K4Y1_9CLOT</name>
<proteinExistence type="predicted"/>
<dbReference type="Proteomes" id="UP000623681">
    <property type="component" value="Unassembled WGS sequence"/>
</dbReference>
<evidence type="ECO:0000313" key="1">
    <source>
        <dbReference type="EMBL" id="MBL4932384.1"/>
    </source>
</evidence>